<sequence length="81" mass="9193">MWFYYFICLSLMLNINDGMASKIKTLLGKLGTLMGSGNLERCKDQSHEDCQDAKATGLCQDQAWKDQIKQFCPKTCGFCEK</sequence>
<evidence type="ECO:0000256" key="2">
    <source>
        <dbReference type="SAM" id="SignalP"/>
    </source>
</evidence>
<proteinExistence type="predicted"/>
<dbReference type="AlphaFoldDB" id="A0A0N4WPX0"/>
<evidence type="ECO:0000259" key="3">
    <source>
        <dbReference type="PROSITE" id="PS51670"/>
    </source>
</evidence>
<feature type="chain" id="PRO_5043123960" evidence="2">
    <location>
        <begin position="21"/>
        <end position="81"/>
    </location>
</feature>
<dbReference type="Pfam" id="PF01549">
    <property type="entry name" value="ShK"/>
    <property type="match status" value="1"/>
</dbReference>
<feature type="domain" description="ShKT" evidence="3">
    <location>
        <begin position="42"/>
        <end position="79"/>
    </location>
</feature>
<keyword evidence="2" id="KW-0732">Signal</keyword>
<dbReference type="InterPro" id="IPR003582">
    <property type="entry name" value="ShKT_dom"/>
</dbReference>
<dbReference type="WBParaSite" id="HPLM_0001344301-mRNA-1">
    <property type="protein sequence ID" value="HPLM_0001344301-mRNA-1"/>
    <property type="gene ID" value="HPLM_0001344301"/>
</dbReference>
<feature type="signal peptide" evidence="2">
    <location>
        <begin position="1"/>
        <end position="20"/>
    </location>
</feature>
<protein>
    <submittedName>
        <fullName evidence="6">ShKT domain-containing protein</fullName>
    </submittedName>
</protein>
<dbReference type="PROSITE" id="PS51670">
    <property type="entry name" value="SHKT"/>
    <property type="match status" value="1"/>
</dbReference>
<organism evidence="6">
    <name type="scientific">Haemonchus placei</name>
    <name type="common">Barber's pole worm</name>
    <dbReference type="NCBI Taxonomy" id="6290"/>
    <lineage>
        <taxon>Eukaryota</taxon>
        <taxon>Metazoa</taxon>
        <taxon>Ecdysozoa</taxon>
        <taxon>Nematoda</taxon>
        <taxon>Chromadorea</taxon>
        <taxon>Rhabditida</taxon>
        <taxon>Rhabditina</taxon>
        <taxon>Rhabditomorpha</taxon>
        <taxon>Strongyloidea</taxon>
        <taxon>Trichostrongylidae</taxon>
        <taxon>Haemonchus</taxon>
    </lineage>
</organism>
<evidence type="ECO:0000313" key="4">
    <source>
        <dbReference type="EMBL" id="VDO49130.1"/>
    </source>
</evidence>
<evidence type="ECO:0000313" key="5">
    <source>
        <dbReference type="Proteomes" id="UP000268014"/>
    </source>
</evidence>
<keyword evidence="5" id="KW-1185">Reference proteome</keyword>
<comment type="caution">
    <text evidence="1">Lacks conserved residue(s) required for the propagation of feature annotation.</text>
</comment>
<dbReference type="Gene3D" id="1.10.10.1940">
    <property type="match status" value="1"/>
</dbReference>
<dbReference type="SMART" id="SM00254">
    <property type="entry name" value="ShKT"/>
    <property type="match status" value="1"/>
</dbReference>
<gene>
    <name evidence="4" type="ORF">HPLM_LOCUS13435</name>
</gene>
<dbReference type="OMA" id="NDGMASK"/>
<name>A0A0N4WPX0_HAEPC</name>
<evidence type="ECO:0000256" key="1">
    <source>
        <dbReference type="PROSITE-ProRule" id="PRU01005"/>
    </source>
</evidence>
<reference evidence="6" key="1">
    <citation type="submission" date="2017-02" db="UniProtKB">
        <authorList>
            <consortium name="WormBaseParasite"/>
        </authorList>
    </citation>
    <scope>IDENTIFICATION</scope>
</reference>
<dbReference type="OrthoDB" id="5887663at2759"/>
<dbReference type="Proteomes" id="UP000268014">
    <property type="component" value="Unassembled WGS sequence"/>
</dbReference>
<dbReference type="EMBL" id="UZAF01018208">
    <property type="protein sequence ID" value="VDO49130.1"/>
    <property type="molecule type" value="Genomic_DNA"/>
</dbReference>
<accession>A0A0N4WPX0</accession>
<evidence type="ECO:0000313" key="6">
    <source>
        <dbReference type="WBParaSite" id="HPLM_0001344301-mRNA-1"/>
    </source>
</evidence>
<reference evidence="4 5" key="2">
    <citation type="submission" date="2018-11" db="EMBL/GenBank/DDBJ databases">
        <authorList>
            <consortium name="Pathogen Informatics"/>
        </authorList>
    </citation>
    <scope>NUCLEOTIDE SEQUENCE [LARGE SCALE GENOMIC DNA]</scope>
    <source>
        <strain evidence="4 5">MHpl1</strain>
    </source>
</reference>